<comment type="caution">
    <text evidence="1">The sequence shown here is derived from an EMBL/GenBank/DDBJ whole genome shotgun (WGS) entry which is preliminary data.</text>
</comment>
<proteinExistence type="predicted"/>
<dbReference type="EMBL" id="MU150323">
    <property type="protein sequence ID" value="KAF9459094.1"/>
    <property type="molecule type" value="Genomic_DNA"/>
</dbReference>
<gene>
    <name evidence="1" type="ORF">BDZ94DRAFT_1269015</name>
</gene>
<dbReference type="Proteomes" id="UP000807353">
    <property type="component" value="Unassembled WGS sequence"/>
</dbReference>
<dbReference type="AlphaFoldDB" id="A0A9P5XXY6"/>
<reference evidence="1" key="1">
    <citation type="submission" date="2020-11" db="EMBL/GenBank/DDBJ databases">
        <authorList>
            <consortium name="DOE Joint Genome Institute"/>
            <person name="Ahrendt S."/>
            <person name="Riley R."/>
            <person name="Andreopoulos W."/>
            <person name="Labutti K."/>
            <person name="Pangilinan J."/>
            <person name="Ruiz-Duenas F.J."/>
            <person name="Barrasa J.M."/>
            <person name="Sanchez-Garcia M."/>
            <person name="Camarero S."/>
            <person name="Miyauchi S."/>
            <person name="Serrano A."/>
            <person name="Linde D."/>
            <person name="Babiker R."/>
            <person name="Drula E."/>
            <person name="Ayuso-Fernandez I."/>
            <person name="Pacheco R."/>
            <person name="Padilla G."/>
            <person name="Ferreira P."/>
            <person name="Barriuso J."/>
            <person name="Kellner H."/>
            <person name="Castanera R."/>
            <person name="Alfaro M."/>
            <person name="Ramirez L."/>
            <person name="Pisabarro A.G."/>
            <person name="Kuo A."/>
            <person name="Tritt A."/>
            <person name="Lipzen A."/>
            <person name="He G."/>
            <person name="Yan M."/>
            <person name="Ng V."/>
            <person name="Cullen D."/>
            <person name="Martin F."/>
            <person name="Rosso M.-N."/>
            <person name="Henrissat B."/>
            <person name="Hibbett D."/>
            <person name="Martinez A.T."/>
            <person name="Grigoriev I.V."/>
        </authorList>
    </citation>
    <scope>NUCLEOTIDE SEQUENCE</scope>
    <source>
        <strain evidence="1">CBS 247.69</strain>
    </source>
</reference>
<organism evidence="1 2">
    <name type="scientific">Collybia nuda</name>
    <dbReference type="NCBI Taxonomy" id="64659"/>
    <lineage>
        <taxon>Eukaryota</taxon>
        <taxon>Fungi</taxon>
        <taxon>Dikarya</taxon>
        <taxon>Basidiomycota</taxon>
        <taxon>Agaricomycotina</taxon>
        <taxon>Agaricomycetes</taxon>
        <taxon>Agaricomycetidae</taxon>
        <taxon>Agaricales</taxon>
        <taxon>Tricholomatineae</taxon>
        <taxon>Clitocybaceae</taxon>
        <taxon>Collybia</taxon>
    </lineage>
</organism>
<evidence type="ECO:0000313" key="1">
    <source>
        <dbReference type="EMBL" id="KAF9459094.1"/>
    </source>
</evidence>
<accession>A0A9P5XXY6</accession>
<sequence length="52" mass="6042">MCGVSFFSLRRTESRRVSCSIPISLSDPNLYFYISSVLWAGQHKRTRVIQTF</sequence>
<name>A0A9P5XXY6_9AGAR</name>
<keyword evidence="2" id="KW-1185">Reference proteome</keyword>
<evidence type="ECO:0000313" key="2">
    <source>
        <dbReference type="Proteomes" id="UP000807353"/>
    </source>
</evidence>
<protein>
    <submittedName>
        <fullName evidence="1">Uncharacterized protein</fullName>
    </submittedName>
</protein>